<protein>
    <submittedName>
        <fullName evidence="1">Uncharacterized protein</fullName>
    </submittedName>
</protein>
<evidence type="ECO:0000313" key="2">
    <source>
        <dbReference type="Proteomes" id="UP000232534"/>
    </source>
</evidence>
<dbReference type="Proteomes" id="UP000232534">
    <property type="component" value="Segment"/>
</dbReference>
<dbReference type="EMBL" id="JX233784">
    <property type="protein sequence ID" value="AFO70809.1"/>
    <property type="molecule type" value="Genomic_DNA"/>
</dbReference>
<proteinExistence type="predicted"/>
<dbReference type="RefSeq" id="YP_009617290.1">
    <property type="nucleotide sequence ID" value="NC_042060.1"/>
</dbReference>
<reference evidence="1 2" key="1">
    <citation type="submission" date="2012-06" db="EMBL/GenBank/DDBJ databases">
        <authorList>
            <person name="Kim M.S."/>
            <person name="Cha K.E."/>
            <person name="Kim Y.D."/>
            <person name="Myung H."/>
        </authorList>
    </citation>
    <scope>NUCLEOTIDE SEQUENCE [LARGE SCALE GENOMIC DNA]</scope>
</reference>
<evidence type="ECO:0000313" key="1">
    <source>
        <dbReference type="EMBL" id="AFO70809.1"/>
    </source>
</evidence>
<name>I7CCZ5_9CAUD</name>
<keyword evidence="2" id="KW-1185">Reference proteome</keyword>
<sequence length="424" mass="49351">MTYDLILQEVFPMATIKEVLDRNFKDVQFDRDLCKRIIDFTISFMNRNADHSAFFGGVLLGVQQVKFFDTDREIWYDDVLRIDEALLVQDFKSVEFIDPNHRVMSDVFNHLPAYICSRLLKTTNVPLNIRHEAMVSCFMVLHFKYLTSLLVPRFKYPARKEVAEAAFAALNYRFDIKTIGSWEKLFRQRAEGIIAPDSIYAPFLTGKTQELDYWSGRVVSDTQTRLRELINKYYDVYIRTLQSGGKLVISSDMAVNSDGEQILRDKSTGYRSYLTYIHQVAQQEQNFIRPELVGIIEKIMPTMPPEMFMATLRHLSRNIGQPRAQKLEKLVDECLLYAFDYMQSLRTMVARNNDLQTLLVKIRAKIMASKTENAQVIFMREEGEKLVRDATNSRVPAYIAATRTGLMLYLILRAMTKNYYTKTK</sequence>
<organism evidence="1 2">
    <name type="scientific">Pseudomonas phage PA7</name>
    <dbReference type="NCBI Taxonomy" id="347330"/>
    <lineage>
        <taxon>Viruses</taxon>
        <taxon>Duplodnaviria</taxon>
        <taxon>Heunggongvirae</taxon>
        <taxon>Uroviricota</taxon>
        <taxon>Caudoviricetes</taxon>
        <taxon>Chimalliviridae</taxon>
        <taxon>Phikzvirus</taxon>
        <taxon>Phikzvirus PA7</taxon>
    </lineage>
</organism>
<accession>I7CCZ5</accession>
<dbReference type="GeneID" id="40093829"/>
<dbReference type="KEGG" id="vg:40093829"/>